<dbReference type="RefSeq" id="WP_182545789.1">
    <property type="nucleotide sequence ID" value="NZ_JACGWZ010000006.1"/>
</dbReference>
<dbReference type="EMBL" id="JACGWZ010000006">
    <property type="protein sequence ID" value="MBA8826556.1"/>
    <property type="molecule type" value="Genomic_DNA"/>
</dbReference>
<keyword evidence="2" id="KW-0732">Signal</keyword>
<evidence type="ECO:0000313" key="4">
    <source>
        <dbReference type="Proteomes" id="UP000569329"/>
    </source>
</evidence>
<proteinExistence type="predicted"/>
<keyword evidence="4" id="KW-1185">Reference proteome</keyword>
<protein>
    <recommendedName>
        <fullName evidence="5">ATP-binding protein</fullName>
    </recommendedName>
</protein>
<evidence type="ECO:0008006" key="5">
    <source>
        <dbReference type="Google" id="ProtNLM"/>
    </source>
</evidence>
<dbReference type="Proteomes" id="UP000569329">
    <property type="component" value="Unassembled WGS sequence"/>
</dbReference>
<feature type="signal peptide" evidence="2">
    <location>
        <begin position="1"/>
        <end position="27"/>
    </location>
</feature>
<evidence type="ECO:0000256" key="1">
    <source>
        <dbReference type="SAM" id="MobiDB-lite"/>
    </source>
</evidence>
<comment type="caution">
    <text evidence="3">The sequence shown here is derived from an EMBL/GenBank/DDBJ whole genome shotgun (WGS) entry which is preliminary data.</text>
</comment>
<sequence length="131" mass="12613">MKRTLTAAATLVAGGVGVVGFAGTAAADTPQLPAELPVDNNVAQTAYHTAATMDSATKVVGDVVPAPEKLTGQSARSADGGGPLGLLGLDKLVKNSPLGSVTGKSAAPAETDGGGGPLGGLPLDKVTKLVG</sequence>
<gene>
    <name evidence="3" type="ORF">FHX42_003935</name>
</gene>
<evidence type="ECO:0000313" key="3">
    <source>
        <dbReference type="EMBL" id="MBA8826556.1"/>
    </source>
</evidence>
<dbReference type="AlphaFoldDB" id="A0A839E1Y2"/>
<accession>A0A839E1Y2</accession>
<name>A0A839E1Y2_9PSEU</name>
<feature type="chain" id="PRO_5032979717" description="ATP-binding protein" evidence="2">
    <location>
        <begin position="28"/>
        <end position="131"/>
    </location>
</feature>
<organism evidence="3 4">
    <name type="scientific">Halosaccharopolyspora lacisalsi</name>
    <dbReference type="NCBI Taxonomy" id="1000566"/>
    <lineage>
        <taxon>Bacteria</taxon>
        <taxon>Bacillati</taxon>
        <taxon>Actinomycetota</taxon>
        <taxon>Actinomycetes</taxon>
        <taxon>Pseudonocardiales</taxon>
        <taxon>Pseudonocardiaceae</taxon>
        <taxon>Halosaccharopolyspora</taxon>
    </lineage>
</organism>
<evidence type="ECO:0000256" key="2">
    <source>
        <dbReference type="SAM" id="SignalP"/>
    </source>
</evidence>
<reference evidence="3 4" key="1">
    <citation type="submission" date="2020-07" db="EMBL/GenBank/DDBJ databases">
        <title>Sequencing the genomes of 1000 actinobacteria strains.</title>
        <authorList>
            <person name="Klenk H.-P."/>
        </authorList>
    </citation>
    <scope>NUCLEOTIDE SEQUENCE [LARGE SCALE GENOMIC DNA]</scope>
    <source>
        <strain evidence="3 4">DSM 45975</strain>
    </source>
</reference>
<feature type="region of interest" description="Disordered" evidence="1">
    <location>
        <begin position="98"/>
        <end position="123"/>
    </location>
</feature>